<dbReference type="Proteomes" id="UP001497482">
    <property type="component" value="Chromosome 4"/>
</dbReference>
<evidence type="ECO:0000313" key="1">
    <source>
        <dbReference type="EMBL" id="CAL1603784.1"/>
    </source>
</evidence>
<dbReference type="EMBL" id="OZ035826">
    <property type="protein sequence ID" value="CAL1603784.1"/>
    <property type="molecule type" value="Genomic_DNA"/>
</dbReference>
<accession>A0AAV2LSZ3</accession>
<sequence>MEKVMTGLTVAAGLRGRRCEGGLLPLCGQVHFQSQPSVLLSIFQLPVDLQLCGASVTEAGPCLSLHHLDWVTLWLRPHGTRRLPRLQLECTMGAFLVNNPMPSSHFFSMSLESKS</sequence>
<organism evidence="1 2">
    <name type="scientific">Knipowitschia caucasica</name>
    <name type="common">Caucasian dwarf goby</name>
    <name type="synonym">Pomatoschistus caucasicus</name>
    <dbReference type="NCBI Taxonomy" id="637954"/>
    <lineage>
        <taxon>Eukaryota</taxon>
        <taxon>Metazoa</taxon>
        <taxon>Chordata</taxon>
        <taxon>Craniata</taxon>
        <taxon>Vertebrata</taxon>
        <taxon>Euteleostomi</taxon>
        <taxon>Actinopterygii</taxon>
        <taxon>Neopterygii</taxon>
        <taxon>Teleostei</taxon>
        <taxon>Neoteleostei</taxon>
        <taxon>Acanthomorphata</taxon>
        <taxon>Gobiaria</taxon>
        <taxon>Gobiiformes</taxon>
        <taxon>Gobioidei</taxon>
        <taxon>Gobiidae</taxon>
        <taxon>Gobiinae</taxon>
        <taxon>Knipowitschia</taxon>
    </lineage>
</organism>
<keyword evidence="2" id="KW-1185">Reference proteome</keyword>
<dbReference type="AlphaFoldDB" id="A0AAV2LSZ3"/>
<gene>
    <name evidence="1" type="ORF">KC01_LOCUS31414</name>
</gene>
<proteinExistence type="predicted"/>
<protein>
    <submittedName>
        <fullName evidence="1">Uncharacterized protein</fullName>
    </submittedName>
</protein>
<reference evidence="1 2" key="1">
    <citation type="submission" date="2024-04" db="EMBL/GenBank/DDBJ databases">
        <authorList>
            <person name="Waldvogel A.-M."/>
            <person name="Schoenle A."/>
        </authorList>
    </citation>
    <scope>NUCLEOTIDE SEQUENCE [LARGE SCALE GENOMIC DNA]</scope>
</reference>
<evidence type="ECO:0000313" key="2">
    <source>
        <dbReference type="Proteomes" id="UP001497482"/>
    </source>
</evidence>
<name>A0AAV2LSZ3_KNICA</name>